<evidence type="ECO:0000313" key="2">
    <source>
        <dbReference type="Proteomes" id="UP000075809"/>
    </source>
</evidence>
<dbReference type="EMBL" id="KQ982268">
    <property type="protein sequence ID" value="KYQ58472.1"/>
    <property type="molecule type" value="Genomic_DNA"/>
</dbReference>
<gene>
    <name evidence="1" type="ORF">ALC60_02509</name>
</gene>
<keyword evidence="2" id="KW-1185">Reference proteome</keyword>
<dbReference type="STRING" id="64791.A0A151XDM0"/>
<sequence>MNVSRVNAFRATVDRHCELANRILLTSKEIAERRGQVDVAFTSFFIVPEDKYADRFLSSQDTKRTVLEVLKLARYAFKINKIAYAPNKGIRIEANKSDLVKLKSCSELAEANDIKNEVIAQNFDGVADHELKIKYMSNKRRGIIGSSQAAFWKYHRSSEEFY</sequence>
<name>A0A151XDM0_9HYME</name>
<reference evidence="1 2" key="1">
    <citation type="submission" date="2015-09" db="EMBL/GenBank/DDBJ databases">
        <title>Trachymyrmex zeteki WGS genome.</title>
        <authorList>
            <person name="Nygaard S."/>
            <person name="Hu H."/>
            <person name="Boomsma J."/>
            <person name="Zhang G."/>
        </authorList>
    </citation>
    <scope>NUCLEOTIDE SEQUENCE [LARGE SCALE GENOMIC DNA]</scope>
    <source>
        <strain evidence="1">Tzet28-1</strain>
        <tissue evidence="1">Whole body</tissue>
    </source>
</reference>
<evidence type="ECO:0000313" key="1">
    <source>
        <dbReference type="EMBL" id="KYQ58472.1"/>
    </source>
</evidence>
<proteinExistence type="predicted"/>
<accession>A0A151XDM0</accession>
<dbReference type="Proteomes" id="UP000075809">
    <property type="component" value="Unassembled WGS sequence"/>
</dbReference>
<organism evidence="1 2">
    <name type="scientific">Mycetomoellerius zeteki</name>
    <dbReference type="NCBI Taxonomy" id="64791"/>
    <lineage>
        <taxon>Eukaryota</taxon>
        <taxon>Metazoa</taxon>
        <taxon>Ecdysozoa</taxon>
        <taxon>Arthropoda</taxon>
        <taxon>Hexapoda</taxon>
        <taxon>Insecta</taxon>
        <taxon>Pterygota</taxon>
        <taxon>Neoptera</taxon>
        <taxon>Endopterygota</taxon>
        <taxon>Hymenoptera</taxon>
        <taxon>Apocrita</taxon>
        <taxon>Aculeata</taxon>
        <taxon>Formicoidea</taxon>
        <taxon>Formicidae</taxon>
        <taxon>Myrmicinae</taxon>
        <taxon>Mycetomoellerius</taxon>
    </lineage>
</organism>
<dbReference type="AlphaFoldDB" id="A0A151XDM0"/>
<protein>
    <submittedName>
        <fullName evidence="1">Uncharacterized protein</fullName>
    </submittedName>
</protein>